<name>A0A8E2DFH5_9APHY</name>
<feature type="domain" description="DUF6534" evidence="2">
    <location>
        <begin position="171"/>
        <end position="257"/>
    </location>
</feature>
<dbReference type="EMBL" id="KV722552">
    <property type="protein sequence ID" value="OCH85975.1"/>
    <property type="molecule type" value="Genomic_DNA"/>
</dbReference>
<evidence type="ECO:0000256" key="1">
    <source>
        <dbReference type="SAM" id="Phobius"/>
    </source>
</evidence>
<feature type="transmembrane region" description="Helical" evidence="1">
    <location>
        <begin position="199"/>
        <end position="226"/>
    </location>
</feature>
<feature type="transmembrane region" description="Helical" evidence="1">
    <location>
        <begin position="51"/>
        <end position="72"/>
    </location>
</feature>
<evidence type="ECO:0000313" key="3">
    <source>
        <dbReference type="EMBL" id="OCH85975.1"/>
    </source>
</evidence>
<feature type="transmembrane region" description="Helical" evidence="1">
    <location>
        <begin position="164"/>
        <end position="187"/>
    </location>
</feature>
<feature type="transmembrane region" description="Helical" evidence="1">
    <location>
        <begin position="232"/>
        <end position="255"/>
    </location>
</feature>
<dbReference type="Pfam" id="PF20152">
    <property type="entry name" value="DUF6534"/>
    <property type="match status" value="1"/>
</dbReference>
<proteinExistence type="predicted"/>
<dbReference type="PANTHER" id="PTHR40465">
    <property type="entry name" value="CHROMOSOME 1, WHOLE GENOME SHOTGUN SEQUENCE"/>
    <property type="match status" value="1"/>
</dbReference>
<dbReference type="InterPro" id="IPR045339">
    <property type="entry name" value="DUF6534"/>
</dbReference>
<evidence type="ECO:0000313" key="4">
    <source>
        <dbReference type="Proteomes" id="UP000250043"/>
    </source>
</evidence>
<feature type="transmembrane region" description="Helical" evidence="1">
    <location>
        <begin position="12"/>
        <end position="39"/>
    </location>
</feature>
<dbReference type="PANTHER" id="PTHR40465:SF1">
    <property type="entry name" value="DUF6534 DOMAIN-CONTAINING PROTEIN"/>
    <property type="match status" value="1"/>
</dbReference>
<gene>
    <name evidence="3" type="ORF">OBBRIDRAFT_828595</name>
</gene>
<accession>A0A8E2DFH5</accession>
<feature type="transmembrane region" description="Helical" evidence="1">
    <location>
        <begin position="92"/>
        <end position="110"/>
    </location>
</feature>
<keyword evidence="4" id="KW-1185">Reference proteome</keyword>
<keyword evidence="1" id="KW-1133">Transmembrane helix</keyword>
<feature type="transmembrane region" description="Helical" evidence="1">
    <location>
        <begin position="122"/>
        <end position="144"/>
    </location>
</feature>
<dbReference type="AlphaFoldDB" id="A0A8E2DFH5"/>
<keyword evidence="1" id="KW-0812">Transmembrane</keyword>
<reference evidence="3 4" key="1">
    <citation type="submission" date="2016-07" db="EMBL/GenBank/DDBJ databases">
        <title>Draft genome of the white-rot fungus Obba rivulosa 3A-2.</title>
        <authorList>
            <consortium name="DOE Joint Genome Institute"/>
            <person name="Miettinen O."/>
            <person name="Riley R."/>
            <person name="Acob R."/>
            <person name="Barry K."/>
            <person name="Cullen D."/>
            <person name="De Vries R."/>
            <person name="Hainaut M."/>
            <person name="Hatakka A."/>
            <person name="Henrissat B."/>
            <person name="Hilden K."/>
            <person name="Kuo R."/>
            <person name="Labutti K."/>
            <person name="Lipzen A."/>
            <person name="Makela M.R."/>
            <person name="Sandor L."/>
            <person name="Spatafora J.W."/>
            <person name="Grigoriev I.V."/>
            <person name="Hibbett D.S."/>
        </authorList>
    </citation>
    <scope>NUCLEOTIDE SEQUENCE [LARGE SCALE GENOMIC DNA]</scope>
    <source>
        <strain evidence="3 4">3A-2</strain>
    </source>
</reference>
<evidence type="ECO:0000259" key="2">
    <source>
        <dbReference type="Pfam" id="PF20152"/>
    </source>
</evidence>
<dbReference type="OrthoDB" id="3270417at2759"/>
<sequence length="329" mass="35966">MTSLADLFHLNGTLGALVIAAMVTSALYGVTAIQTYVYFQRSGGDSAILKSTMGFIWILSTVHQVFICHAAYTYTVTEYGNLLALTAETWSGIGIILVTAVSDLIVRSIFCLRIWKFSDKKWFLVVVIMICSLGEFGTMMAFGIRAQTKLHGQFSELHSLNADFYVGLVCSVIADFSIAFSQVVLLWRSRSSIPRTNSIIRTLMLYSINTGALTGLCALLMLITWSSMPNNLAYGAIFSAIPTLLFNALLGTLNARQDLRERANMNGELISIPLSTVTSEPLSFPLSTSPSSSTVIAHGKPLHLGQEQPPNAPLHVSKEIKIDRMEDVV</sequence>
<organism evidence="3 4">
    <name type="scientific">Obba rivulosa</name>
    <dbReference type="NCBI Taxonomy" id="1052685"/>
    <lineage>
        <taxon>Eukaryota</taxon>
        <taxon>Fungi</taxon>
        <taxon>Dikarya</taxon>
        <taxon>Basidiomycota</taxon>
        <taxon>Agaricomycotina</taxon>
        <taxon>Agaricomycetes</taxon>
        <taxon>Polyporales</taxon>
        <taxon>Gelatoporiaceae</taxon>
        <taxon>Obba</taxon>
    </lineage>
</organism>
<protein>
    <recommendedName>
        <fullName evidence="2">DUF6534 domain-containing protein</fullName>
    </recommendedName>
</protein>
<keyword evidence="1" id="KW-0472">Membrane</keyword>
<dbReference type="Proteomes" id="UP000250043">
    <property type="component" value="Unassembled WGS sequence"/>
</dbReference>